<accession>A0A2A3MKI9</accession>
<comment type="caution">
    <text evidence="2">The sequence shown here is derived from an EMBL/GenBank/DDBJ whole genome shotgun (WGS) entry which is preliminary data.</text>
</comment>
<gene>
    <name evidence="2" type="ORF">CNQ84_05860</name>
</gene>
<evidence type="ECO:0000256" key="1">
    <source>
        <dbReference type="SAM" id="MobiDB-lite"/>
    </source>
</evidence>
<dbReference type="AlphaFoldDB" id="A0A2A3MKI9"/>
<evidence type="ECO:0008006" key="4">
    <source>
        <dbReference type="Google" id="ProtNLM"/>
    </source>
</evidence>
<dbReference type="EMBL" id="NTMR01000005">
    <property type="protein sequence ID" value="PBK05303.1"/>
    <property type="molecule type" value="Genomic_DNA"/>
</dbReference>
<keyword evidence="3" id="KW-1185">Reference proteome</keyword>
<name>A0A2A3MKI9_9PSED</name>
<evidence type="ECO:0000313" key="3">
    <source>
        <dbReference type="Proteomes" id="UP000242313"/>
    </source>
</evidence>
<feature type="compositionally biased region" description="Low complexity" evidence="1">
    <location>
        <begin position="41"/>
        <end position="52"/>
    </location>
</feature>
<sequence>MSHSSDPLSSVYRGHHSWLRAWLQRQTGCRETAADRHRSPHPAAAAQPGPAQDSQGTVATGPGRTLDRLDRITVALGRFIEEQP</sequence>
<evidence type="ECO:0000313" key="2">
    <source>
        <dbReference type="EMBL" id="PBK05303.1"/>
    </source>
</evidence>
<protein>
    <recommendedName>
        <fullName evidence="4">RNA polymerase subunit sigma</fullName>
    </recommendedName>
</protein>
<organism evidence="2 3">
    <name type="scientific">Pseudomonas abyssi</name>
    <dbReference type="NCBI Taxonomy" id="170540"/>
    <lineage>
        <taxon>Bacteria</taxon>
        <taxon>Pseudomonadati</taxon>
        <taxon>Pseudomonadota</taxon>
        <taxon>Gammaproteobacteria</taxon>
        <taxon>Pseudomonadales</taxon>
        <taxon>Pseudomonadaceae</taxon>
        <taxon>Pseudomonas</taxon>
    </lineage>
</organism>
<reference evidence="2 3" key="1">
    <citation type="submission" date="2017-09" db="EMBL/GenBank/DDBJ databases">
        <title>Pseudomonas abyssi sp. nov. isolated from Abyssopelagic Water.</title>
        <authorList>
            <person name="Wei Y."/>
        </authorList>
    </citation>
    <scope>NUCLEOTIDE SEQUENCE [LARGE SCALE GENOMIC DNA]</scope>
    <source>
        <strain evidence="2 3">MT5</strain>
    </source>
</reference>
<proteinExistence type="predicted"/>
<dbReference type="Proteomes" id="UP000242313">
    <property type="component" value="Unassembled WGS sequence"/>
</dbReference>
<feature type="region of interest" description="Disordered" evidence="1">
    <location>
        <begin position="29"/>
        <end position="66"/>
    </location>
</feature>